<sequence length="510" mass="54167">MEIQVFGVLVVLFGMLTLNMSYQWSIYALITFALFPAAAAINLSAIGVGFPPMTLFLAFFALRAFNLGGGETLMKPLRSGRPGFWFACLCVWVIIGAILLPRALAGSTYVFAMDRSALDPNAPGLRPLGPVSGNLTQSMYYTAELVLYCCTAVFVTRKGCFGHIAKAFMLGTAIDVLAAVVEIASHAVNVDVLHFVKTANYAMLDGSELGGLMRITGTFPESSSYSACTVPLFAFTASLWLLGYKTRINALLALGSGLMLMLSTSATAYVGFAGYLAVLLLSRTEKVAPRSRARKLRLCVVMASFGVMAAIYAVLFRPDVIDALGDFFQATILNKANSSSGVERSNFNTQALQNFVDTFGLGVGMGTVRASSFIVVLAANLGVLGIAGFGVFLWQSLYAPIPRDCPLDDRVICYACRQGMLATLVVTSVSSSSCDPGPFFFMFAAASVGLPIVARRRAAAARHAAGPLAQAGGLIAQQPGAAPALPGERQPSRVPAWPRSWRDVAGEGQQ</sequence>
<keyword evidence="2" id="KW-0472">Membrane</keyword>
<feature type="transmembrane region" description="Helical" evidence="2">
    <location>
        <begin position="223"/>
        <end position="244"/>
    </location>
</feature>
<dbReference type="AlphaFoldDB" id="A0A1H7JW69"/>
<feature type="transmembrane region" description="Helical" evidence="2">
    <location>
        <begin position="138"/>
        <end position="156"/>
    </location>
</feature>
<accession>A0A1H7JW69</accession>
<feature type="compositionally biased region" description="Basic and acidic residues" evidence="1">
    <location>
        <begin position="500"/>
        <end position="510"/>
    </location>
</feature>
<keyword evidence="2" id="KW-0812">Transmembrane</keyword>
<dbReference type="EMBL" id="FOAJ01000003">
    <property type="protein sequence ID" value="SEK78858.1"/>
    <property type="molecule type" value="Genomic_DNA"/>
</dbReference>
<evidence type="ECO:0000313" key="3">
    <source>
        <dbReference type="EMBL" id="SEK78858.1"/>
    </source>
</evidence>
<protein>
    <recommendedName>
        <fullName evidence="5">O-Antigen ligase</fullName>
    </recommendedName>
</protein>
<evidence type="ECO:0000256" key="2">
    <source>
        <dbReference type="SAM" id="Phobius"/>
    </source>
</evidence>
<name>A0A1H7JW69_9BURK</name>
<keyword evidence="4" id="KW-1185">Reference proteome</keyword>
<feature type="transmembrane region" description="Helical" evidence="2">
    <location>
        <begin position="250"/>
        <end position="278"/>
    </location>
</feature>
<gene>
    <name evidence="3" type="ORF">SAMN05192542_103470</name>
</gene>
<organism evidence="3 4">
    <name type="scientific">Paraburkholderia caballeronis</name>
    <dbReference type="NCBI Taxonomy" id="416943"/>
    <lineage>
        <taxon>Bacteria</taxon>
        <taxon>Pseudomonadati</taxon>
        <taxon>Pseudomonadota</taxon>
        <taxon>Betaproteobacteria</taxon>
        <taxon>Burkholderiales</taxon>
        <taxon>Burkholderiaceae</taxon>
        <taxon>Paraburkholderia</taxon>
    </lineage>
</organism>
<keyword evidence="2" id="KW-1133">Transmembrane helix</keyword>
<evidence type="ECO:0008006" key="5">
    <source>
        <dbReference type="Google" id="ProtNLM"/>
    </source>
</evidence>
<feature type="transmembrane region" description="Helical" evidence="2">
    <location>
        <begin position="83"/>
        <end position="104"/>
    </location>
</feature>
<dbReference type="Proteomes" id="UP000199120">
    <property type="component" value="Unassembled WGS sequence"/>
</dbReference>
<evidence type="ECO:0000256" key="1">
    <source>
        <dbReference type="SAM" id="MobiDB-lite"/>
    </source>
</evidence>
<evidence type="ECO:0000313" key="4">
    <source>
        <dbReference type="Proteomes" id="UP000199120"/>
    </source>
</evidence>
<feature type="transmembrane region" description="Helical" evidence="2">
    <location>
        <begin position="38"/>
        <end position="62"/>
    </location>
</feature>
<dbReference type="RefSeq" id="WP_090544684.1">
    <property type="nucleotide sequence ID" value="NZ_FNSR01000001.1"/>
</dbReference>
<dbReference type="STRING" id="416943.SAMN05445871_2167"/>
<feature type="transmembrane region" description="Helical" evidence="2">
    <location>
        <begin position="373"/>
        <end position="399"/>
    </location>
</feature>
<reference evidence="4" key="1">
    <citation type="submission" date="2016-10" db="EMBL/GenBank/DDBJ databases">
        <authorList>
            <person name="Varghese N."/>
            <person name="Submissions S."/>
        </authorList>
    </citation>
    <scope>NUCLEOTIDE SEQUENCE [LARGE SCALE GENOMIC DNA]</scope>
    <source>
        <strain evidence="4">LMG 26416</strain>
    </source>
</reference>
<proteinExistence type="predicted"/>
<feature type="transmembrane region" description="Helical" evidence="2">
    <location>
        <begin position="298"/>
        <end position="316"/>
    </location>
</feature>
<feature type="region of interest" description="Disordered" evidence="1">
    <location>
        <begin position="479"/>
        <end position="510"/>
    </location>
</feature>